<sequence length="175" mass="18968">MIEPTPEARKRAAPLLDRLAALGIAAETHWHRPHFTVDDSRQDRGDAPGHTKNLFLKDKKSRYFLVTVPDAAEVDLKGLHRLIGAQGRVSFGSAEMMDELLGVAPGSVTALAAMNADPERITFIIDASLMAGEVVHCHPLTNEATTTLKPDDLLSFMKSAGHDPLILNIDASDPL</sequence>
<dbReference type="GO" id="GO:0002161">
    <property type="term" value="F:aminoacyl-tRNA deacylase activity"/>
    <property type="evidence" value="ECO:0007669"/>
    <property type="project" value="InterPro"/>
</dbReference>
<evidence type="ECO:0000313" key="4">
    <source>
        <dbReference type="Proteomes" id="UP000281094"/>
    </source>
</evidence>
<dbReference type="EMBL" id="RCWN01000001">
    <property type="protein sequence ID" value="RLQ89623.1"/>
    <property type="molecule type" value="Genomic_DNA"/>
</dbReference>
<keyword evidence="4" id="KW-1185">Reference proteome</keyword>
<dbReference type="Proteomes" id="UP000281094">
    <property type="component" value="Unassembled WGS sequence"/>
</dbReference>
<keyword evidence="3" id="KW-0436">Ligase</keyword>
<organism evidence="3 4">
    <name type="scientific">Notoacmeibacter ruber</name>
    <dbReference type="NCBI Taxonomy" id="2670375"/>
    <lineage>
        <taxon>Bacteria</taxon>
        <taxon>Pseudomonadati</taxon>
        <taxon>Pseudomonadota</taxon>
        <taxon>Alphaproteobacteria</taxon>
        <taxon>Hyphomicrobiales</taxon>
        <taxon>Notoacmeibacteraceae</taxon>
        <taxon>Notoacmeibacter</taxon>
    </lineage>
</organism>
<dbReference type="InterPro" id="IPR040285">
    <property type="entry name" value="ProX/PRXD1"/>
</dbReference>
<dbReference type="InterPro" id="IPR007214">
    <property type="entry name" value="YbaK/aa-tRNA-synth-assoc-dom"/>
</dbReference>
<proteinExistence type="inferred from homology"/>
<feature type="domain" description="YbaK/aminoacyl-tRNA synthetase-associated" evidence="2">
    <location>
        <begin position="36"/>
        <end position="155"/>
    </location>
</feature>
<dbReference type="InterPro" id="IPR036754">
    <property type="entry name" value="YbaK/aa-tRNA-synt-asso_dom_sf"/>
</dbReference>
<evidence type="ECO:0000256" key="1">
    <source>
        <dbReference type="ARBA" id="ARBA00010201"/>
    </source>
</evidence>
<dbReference type="Gene3D" id="3.90.960.10">
    <property type="entry name" value="YbaK/aminoacyl-tRNA synthetase-associated domain"/>
    <property type="match status" value="1"/>
</dbReference>
<dbReference type="PANTHER" id="PTHR31423:SF3">
    <property type="entry name" value="PROLYL-TRNA SYNTHETASE ASSOCIATED DOMAIN-CONTAINING PROTEIN 1-RELATED"/>
    <property type="match status" value="1"/>
</dbReference>
<dbReference type="RefSeq" id="WP_121646578.1">
    <property type="nucleotide sequence ID" value="NZ_RCWN01000001.1"/>
</dbReference>
<dbReference type="AlphaFoldDB" id="A0A3L7JG09"/>
<gene>
    <name evidence="3" type="ORF">D8780_13715</name>
</gene>
<dbReference type="CDD" id="cd04335">
    <property type="entry name" value="PrdX_deacylase"/>
    <property type="match status" value="1"/>
</dbReference>
<comment type="caution">
    <text evidence="3">The sequence shown here is derived from an EMBL/GenBank/DDBJ whole genome shotgun (WGS) entry which is preliminary data.</text>
</comment>
<dbReference type="FunFam" id="3.90.960.10:FF:000005">
    <property type="entry name" value="Putative prolyl-tRNA synthetase"/>
    <property type="match status" value="1"/>
</dbReference>
<dbReference type="PANTHER" id="PTHR31423">
    <property type="entry name" value="YBAK DOMAIN-CONTAINING PROTEIN"/>
    <property type="match status" value="1"/>
</dbReference>
<dbReference type="GO" id="GO:0004812">
    <property type="term" value="F:aminoacyl-tRNA ligase activity"/>
    <property type="evidence" value="ECO:0007669"/>
    <property type="project" value="UniProtKB-KW"/>
</dbReference>
<name>A0A3L7JG09_9HYPH</name>
<evidence type="ECO:0000259" key="2">
    <source>
        <dbReference type="Pfam" id="PF04073"/>
    </source>
</evidence>
<dbReference type="Pfam" id="PF04073">
    <property type="entry name" value="tRNA_edit"/>
    <property type="match status" value="1"/>
</dbReference>
<keyword evidence="3" id="KW-0030">Aminoacyl-tRNA synthetase</keyword>
<comment type="similarity">
    <text evidence="1">Belongs to the PRORSD1 family.</text>
</comment>
<reference evidence="3 4" key="1">
    <citation type="submission" date="2018-10" db="EMBL/GenBank/DDBJ databases">
        <title>Notoacmeibacter sp. M2BS9Y-3-1, whole genome shotgun sequence.</title>
        <authorList>
            <person name="Tuo L."/>
        </authorList>
    </citation>
    <scope>NUCLEOTIDE SEQUENCE [LARGE SCALE GENOMIC DNA]</scope>
    <source>
        <strain evidence="3 4">M2BS9Y-3-1</strain>
    </source>
</reference>
<protein>
    <submittedName>
        <fullName evidence="3">Prolyl-tRNA synthetase associated domain-containing protein</fullName>
    </submittedName>
</protein>
<accession>A0A3L7JG09</accession>
<dbReference type="SUPFAM" id="SSF55826">
    <property type="entry name" value="YbaK/ProRS associated domain"/>
    <property type="match status" value="1"/>
</dbReference>
<evidence type="ECO:0000313" key="3">
    <source>
        <dbReference type="EMBL" id="RLQ89623.1"/>
    </source>
</evidence>